<dbReference type="CDD" id="cd00093">
    <property type="entry name" value="HTH_XRE"/>
    <property type="match status" value="1"/>
</dbReference>
<feature type="non-terminal residue" evidence="2">
    <location>
        <position position="137"/>
    </location>
</feature>
<dbReference type="SMART" id="SM00530">
    <property type="entry name" value="HTH_XRE"/>
    <property type="match status" value="1"/>
</dbReference>
<proteinExistence type="predicted"/>
<protein>
    <submittedName>
        <fullName evidence="2">XRE family transcriptional regulator</fullName>
    </submittedName>
</protein>
<dbReference type="EMBL" id="AUZX01009779">
    <property type="protein sequence ID" value="EQD50676.1"/>
    <property type="molecule type" value="Genomic_DNA"/>
</dbReference>
<dbReference type="InterPro" id="IPR039554">
    <property type="entry name" value="HigA2-like_HTH"/>
</dbReference>
<gene>
    <name evidence="2" type="ORF">B1A_13371</name>
</gene>
<dbReference type="AlphaFoldDB" id="T0ZQV2"/>
<dbReference type="InterPro" id="IPR010982">
    <property type="entry name" value="Lambda_DNA-bd_dom_sf"/>
</dbReference>
<dbReference type="PROSITE" id="PS50943">
    <property type="entry name" value="HTH_CROC1"/>
    <property type="match status" value="1"/>
</dbReference>
<dbReference type="Pfam" id="PF13744">
    <property type="entry name" value="HTH_37"/>
    <property type="match status" value="1"/>
</dbReference>
<accession>T0ZQV2</accession>
<organism evidence="2">
    <name type="scientific">mine drainage metagenome</name>
    <dbReference type="NCBI Taxonomy" id="410659"/>
    <lineage>
        <taxon>unclassified sequences</taxon>
        <taxon>metagenomes</taxon>
        <taxon>ecological metagenomes</taxon>
    </lineage>
</organism>
<reference evidence="2" key="2">
    <citation type="journal article" date="2014" name="ISME J.">
        <title>Microbial stratification in low pH oxic and suboxic macroscopic growths along an acid mine drainage.</title>
        <authorList>
            <person name="Mendez-Garcia C."/>
            <person name="Mesa V."/>
            <person name="Sprenger R.R."/>
            <person name="Richter M."/>
            <person name="Diez M.S."/>
            <person name="Solano J."/>
            <person name="Bargiela R."/>
            <person name="Golyshina O.V."/>
            <person name="Manteca A."/>
            <person name="Ramos J.L."/>
            <person name="Gallego J.R."/>
            <person name="Llorente I."/>
            <person name="Martins Dos Santos V.A."/>
            <person name="Jensen O.N."/>
            <person name="Pelaez A.I."/>
            <person name="Sanchez J."/>
            <person name="Ferrer M."/>
        </authorList>
    </citation>
    <scope>NUCLEOTIDE SEQUENCE</scope>
</reference>
<name>T0ZQV2_9ZZZZ</name>
<reference evidence="2" key="1">
    <citation type="submission" date="2013-08" db="EMBL/GenBank/DDBJ databases">
        <authorList>
            <person name="Mendez C."/>
            <person name="Richter M."/>
            <person name="Ferrer M."/>
            <person name="Sanchez J."/>
        </authorList>
    </citation>
    <scope>NUCLEOTIDE SEQUENCE</scope>
</reference>
<evidence type="ECO:0000259" key="1">
    <source>
        <dbReference type="PROSITE" id="PS50943"/>
    </source>
</evidence>
<dbReference type="Gene3D" id="1.10.260.40">
    <property type="entry name" value="lambda repressor-like DNA-binding domains"/>
    <property type="match status" value="1"/>
</dbReference>
<comment type="caution">
    <text evidence="2">The sequence shown here is derived from an EMBL/GenBank/DDBJ whole genome shotgun (WGS) entry which is preliminary data.</text>
</comment>
<sequence length="137" mass="15165">MSHDGEEMFFKKSSGNVFQDLGLPDAEERLEKSDLAIEIYRTITDRGLTQREAAKIMGIDQPKVSAIIRGNLKGFSLERLIALLKKLGVDVHIAKNPNIQVSMYTNPIILTGEALGAFPALPWGGPFEYHSSLMYAT</sequence>
<feature type="domain" description="HTH cro/C1-type" evidence="1">
    <location>
        <begin position="46"/>
        <end position="94"/>
    </location>
</feature>
<evidence type="ECO:0000313" key="2">
    <source>
        <dbReference type="EMBL" id="EQD50676.1"/>
    </source>
</evidence>
<dbReference type="InterPro" id="IPR001387">
    <property type="entry name" value="Cro/C1-type_HTH"/>
</dbReference>
<dbReference type="GO" id="GO:0003677">
    <property type="term" value="F:DNA binding"/>
    <property type="evidence" value="ECO:0007669"/>
    <property type="project" value="InterPro"/>
</dbReference>
<dbReference type="SUPFAM" id="SSF47413">
    <property type="entry name" value="lambda repressor-like DNA-binding domains"/>
    <property type="match status" value="1"/>
</dbReference>